<evidence type="ECO:0000256" key="2">
    <source>
        <dbReference type="ARBA" id="ARBA00010393"/>
    </source>
</evidence>
<dbReference type="AlphaFoldDB" id="E6LN68"/>
<evidence type="ECO:0000256" key="3">
    <source>
        <dbReference type="ARBA" id="ARBA00022490"/>
    </source>
</evidence>
<evidence type="ECO:0000256" key="1">
    <source>
        <dbReference type="ARBA" id="ARBA00004496"/>
    </source>
</evidence>
<dbReference type="PANTHER" id="PTHR30473:SF1">
    <property type="entry name" value="PHOH-LIKE PROTEIN"/>
    <property type="match status" value="1"/>
</dbReference>
<evidence type="ECO:0000256" key="4">
    <source>
        <dbReference type="ARBA" id="ARBA00022741"/>
    </source>
</evidence>
<reference evidence="8 9" key="1">
    <citation type="submission" date="2010-12" db="EMBL/GenBank/DDBJ databases">
        <authorList>
            <person name="Muzny D."/>
            <person name="Qin X."/>
            <person name="Deng J."/>
            <person name="Jiang H."/>
            <person name="Liu Y."/>
            <person name="Qu J."/>
            <person name="Song X.-Z."/>
            <person name="Zhang L."/>
            <person name="Thornton R."/>
            <person name="Coyle M."/>
            <person name="Francisco L."/>
            <person name="Jackson L."/>
            <person name="Javaid M."/>
            <person name="Korchina V."/>
            <person name="Kovar C."/>
            <person name="Mata R."/>
            <person name="Mathew T."/>
            <person name="Ngo R."/>
            <person name="Nguyen L."/>
            <person name="Nguyen N."/>
            <person name="Okwuonu G."/>
            <person name="Ongeri F."/>
            <person name="Pham C."/>
            <person name="Simmons D."/>
            <person name="Wilczek-Boney K."/>
            <person name="Hale W."/>
            <person name="Jakkamsetti A."/>
            <person name="Pham P."/>
            <person name="Ruth R."/>
            <person name="San Lucas F."/>
            <person name="Warren J."/>
            <person name="Zhang J."/>
            <person name="Zhao Z."/>
            <person name="Zhou C."/>
            <person name="Zhu D."/>
            <person name="Lee S."/>
            <person name="Bess C."/>
            <person name="Blankenburg K."/>
            <person name="Forbes L."/>
            <person name="Fu Q."/>
            <person name="Gubbala S."/>
            <person name="Hirani K."/>
            <person name="Jayaseelan J.C."/>
            <person name="Lara F."/>
            <person name="Munidasa M."/>
            <person name="Palculict T."/>
            <person name="Patil S."/>
            <person name="Pu L.-L."/>
            <person name="Saada N."/>
            <person name="Tang L."/>
            <person name="Weissenberger G."/>
            <person name="Zhu Y."/>
            <person name="Hemphill L."/>
            <person name="Shang Y."/>
            <person name="Youmans B."/>
            <person name="Ayvaz T."/>
            <person name="Ross M."/>
            <person name="Santibanez J."/>
            <person name="Aqrawi P."/>
            <person name="Gross S."/>
            <person name="Joshi V."/>
            <person name="Fowler G."/>
            <person name="Nazareth L."/>
            <person name="Reid J."/>
            <person name="Worley K."/>
            <person name="Petrosino J."/>
            <person name="Highlander S."/>
            <person name="Gibbs R."/>
        </authorList>
    </citation>
    <scope>NUCLEOTIDE SEQUENCE [LARGE SCALE GENOMIC DNA]</scope>
    <source>
        <strain evidence="8 9">DSM 3986</strain>
    </source>
</reference>
<proteinExistence type="inferred from homology"/>
<keyword evidence="3" id="KW-0963">Cytoplasm</keyword>
<dbReference type="InterPro" id="IPR003714">
    <property type="entry name" value="PhoH"/>
</dbReference>
<protein>
    <recommendedName>
        <fullName evidence="6">PhoH-like protein</fullName>
    </recommendedName>
</protein>
<dbReference type="GO" id="GO:0005524">
    <property type="term" value="F:ATP binding"/>
    <property type="evidence" value="ECO:0007669"/>
    <property type="project" value="UniProtKB-KW"/>
</dbReference>
<dbReference type="SUPFAM" id="SSF52540">
    <property type="entry name" value="P-loop containing nucleoside triphosphate hydrolases"/>
    <property type="match status" value="1"/>
</dbReference>
<accession>E6LN68</accession>
<evidence type="ECO:0000256" key="6">
    <source>
        <dbReference type="ARBA" id="ARBA00039970"/>
    </source>
</evidence>
<dbReference type="GO" id="GO:0005829">
    <property type="term" value="C:cytosol"/>
    <property type="evidence" value="ECO:0007669"/>
    <property type="project" value="TreeGrafter"/>
</dbReference>
<dbReference type="FunFam" id="3.40.50.300:FF:000013">
    <property type="entry name" value="PhoH family ATPase"/>
    <property type="match status" value="1"/>
</dbReference>
<dbReference type="PANTHER" id="PTHR30473">
    <property type="entry name" value="PROTEIN PHOH"/>
    <property type="match status" value="1"/>
</dbReference>
<evidence type="ECO:0000256" key="5">
    <source>
        <dbReference type="ARBA" id="ARBA00022840"/>
    </source>
</evidence>
<gene>
    <name evidence="8" type="ORF">HMPREF0381_1403</name>
</gene>
<dbReference type="Pfam" id="PF02562">
    <property type="entry name" value="PhoH"/>
    <property type="match status" value="1"/>
</dbReference>
<dbReference type="HOGENOM" id="CLU_051654_0_0_9"/>
<sequence>MTGVFFLNRYFKEKILSIIENIIDIPMEHERNVCGEFDIYLKKIERTLKVSMIARDGSIKIIGPKTYVDKAKSVFNNLIELSKRGNQITEQNIDYALSLSFTAEDDKILEIDKDVIAKTVLGKPIKPKTLGQKQYVDLIRGKMIVFGVGPAGTGKTYLAMAMAIQAFKEGSVNRIILTRPAIEAGEKLGFLPGDLQSKIDPYLRPLYDALYQIMGADSFLHNQEKGLIEVAPLAYMRGRTLDNAFIILDEAQNTTPAQMKMFLTRIGFGSKVIVTGDQSQKDLPQGQTSGLDSALKILKNIDDIGICMLTNKDVVRHPLVQKIVEAYDIYEKKNISKDDRKRFRK</sequence>
<comment type="subcellular location">
    <subcellularLocation>
        <location evidence="1">Cytoplasm</location>
    </subcellularLocation>
</comment>
<dbReference type="Proteomes" id="UP000003434">
    <property type="component" value="Unassembled WGS sequence"/>
</dbReference>
<comment type="caution">
    <text evidence="8">The sequence shown here is derived from an EMBL/GenBank/DDBJ whole genome shotgun (WGS) entry which is preliminary data.</text>
</comment>
<evidence type="ECO:0000313" key="8">
    <source>
        <dbReference type="EMBL" id="EFU76700.1"/>
    </source>
</evidence>
<dbReference type="eggNOG" id="COG1702">
    <property type="taxonomic scope" value="Bacteria"/>
</dbReference>
<dbReference type="InterPro" id="IPR051451">
    <property type="entry name" value="PhoH2-like"/>
</dbReference>
<feature type="domain" description="PhoH-like protein" evidence="7">
    <location>
        <begin position="125"/>
        <end position="328"/>
    </location>
</feature>
<name>E6LN68_9FIRM</name>
<keyword evidence="5" id="KW-0067">ATP-binding</keyword>
<evidence type="ECO:0000313" key="9">
    <source>
        <dbReference type="Proteomes" id="UP000003434"/>
    </source>
</evidence>
<dbReference type="InterPro" id="IPR027417">
    <property type="entry name" value="P-loop_NTPase"/>
</dbReference>
<comment type="similarity">
    <text evidence="2">Belongs to the PhoH family.</text>
</comment>
<dbReference type="Gene3D" id="3.40.50.300">
    <property type="entry name" value="P-loop containing nucleotide triphosphate hydrolases"/>
    <property type="match status" value="1"/>
</dbReference>
<dbReference type="EMBL" id="AEPW01000055">
    <property type="protein sequence ID" value="EFU76700.1"/>
    <property type="molecule type" value="Genomic_DNA"/>
</dbReference>
<organism evidence="8 9">
    <name type="scientific">Lachnoanaerobaculum saburreum DSM 3986</name>
    <dbReference type="NCBI Taxonomy" id="887325"/>
    <lineage>
        <taxon>Bacteria</taxon>
        <taxon>Bacillati</taxon>
        <taxon>Bacillota</taxon>
        <taxon>Clostridia</taxon>
        <taxon>Lachnospirales</taxon>
        <taxon>Lachnospiraceae</taxon>
        <taxon>Lachnoanaerobaculum</taxon>
    </lineage>
</organism>
<evidence type="ECO:0000259" key="7">
    <source>
        <dbReference type="Pfam" id="PF02562"/>
    </source>
</evidence>
<keyword evidence="4" id="KW-0547">Nucleotide-binding</keyword>